<feature type="domain" description="Amine oxidase" evidence="1">
    <location>
        <begin position="41"/>
        <end position="247"/>
    </location>
</feature>
<evidence type="ECO:0000313" key="2">
    <source>
        <dbReference type="EMBL" id="MBV4539440.1"/>
    </source>
</evidence>
<evidence type="ECO:0000313" key="3">
    <source>
        <dbReference type="Proteomes" id="UP000628137"/>
    </source>
</evidence>
<proteinExistence type="predicted"/>
<organism evidence="2 3">
    <name type="scientific">Pseudomonas vlassakiae</name>
    <dbReference type="NCBI Taxonomy" id="485888"/>
    <lineage>
        <taxon>Bacteria</taxon>
        <taxon>Pseudomonadati</taxon>
        <taxon>Pseudomonadota</taxon>
        <taxon>Gammaproteobacteria</taxon>
        <taxon>Pseudomonadales</taxon>
        <taxon>Pseudomonadaceae</taxon>
        <taxon>Pseudomonas</taxon>
    </lineage>
</organism>
<dbReference type="InterPro" id="IPR002937">
    <property type="entry name" value="Amino_oxidase"/>
</dbReference>
<protein>
    <submittedName>
        <fullName evidence="2">FAD-dependent oxidoreductase</fullName>
    </submittedName>
</protein>
<comment type="caution">
    <text evidence="2">The sequence shown here is derived from an EMBL/GenBank/DDBJ whole genome shotgun (WGS) entry which is preliminary data.</text>
</comment>
<evidence type="ECO:0000259" key="1">
    <source>
        <dbReference type="Pfam" id="PF01593"/>
    </source>
</evidence>
<gene>
    <name evidence="2" type="ORF">HU738_000005</name>
</gene>
<feature type="non-terminal residue" evidence="2">
    <location>
        <position position="1"/>
    </location>
</feature>
<dbReference type="RefSeq" id="WP_217871414.1">
    <property type="nucleotide sequence ID" value="NZ_JABWRP020000001.1"/>
</dbReference>
<dbReference type="Pfam" id="PF01593">
    <property type="entry name" value="Amino_oxidase"/>
    <property type="match status" value="1"/>
</dbReference>
<sequence length="274" mass="31478">IRACLTAGRYRPARKKSDTSIRVEYRWRHSQPGQAQLLNEVFDSVILTTPSWLIETNMRLEGFSAEVLPQAVIDAWKHAHWETSCKVYAPLRKSFLDRNPHLPQILVTDSFVHDVYAYRYNDSYPEDCILLSYTWEDDATKLASFSDSELADKCIKELDRIMLRCSNIGEAISPYIDTRNIRIQRWMTDRNALGCAKLYRAGTYYDAVSLMKYNRDLSSASGLYLAGESFSVDAGWTEPCLRTAIDAVINLCNHTSAQFRGGFELAHYPHYHVR</sequence>
<reference evidence="2 3" key="1">
    <citation type="journal article" date="2020" name="Microorganisms">
        <title>Reliable Identification of Environmental Pseudomonas Isolates Using the rpoD Gene.</title>
        <authorList>
            <consortium name="The Broad Institute Genome Sequencing Platform"/>
            <person name="Girard L."/>
            <person name="Lood C."/>
            <person name="Rokni-Zadeh H."/>
            <person name="van Noort V."/>
            <person name="Lavigne R."/>
            <person name="De Mot R."/>
        </authorList>
    </citation>
    <scope>NUCLEOTIDE SEQUENCE [LARGE SCALE GENOMIC DNA]</scope>
    <source>
        <strain evidence="2 3">RW4S2</strain>
    </source>
</reference>
<dbReference type="Proteomes" id="UP000628137">
    <property type="component" value="Unassembled WGS sequence"/>
</dbReference>
<name>A0ABS6R0V2_9PSED</name>
<dbReference type="EMBL" id="JABWRP020000001">
    <property type="protein sequence ID" value="MBV4539440.1"/>
    <property type="molecule type" value="Genomic_DNA"/>
</dbReference>
<keyword evidence="3" id="KW-1185">Reference proteome</keyword>
<accession>A0ABS6R0V2</accession>